<evidence type="ECO:0000256" key="2">
    <source>
        <dbReference type="ARBA" id="ARBA00006379"/>
    </source>
</evidence>
<evidence type="ECO:0000256" key="1">
    <source>
        <dbReference type="ARBA" id="ARBA00004584"/>
    </source>
</evidence>
<keyword evidence="9 10" id="KW-0137">Centromere</keyword>
<proteinExistence type="inferred from homology"/>
<dbReference type="Proteomes" id="UP001652625">
    <property type="component" value="Chromosome 11"/>
</dbReference>
<sequence length="215" mass="25616">MFEQVENEIKKLKYFLAEIKESREENYLQIEDRVKQYKNKIKKYQKETEELTSSNINDHPTIIELVKEVEELTIAAQNVAEDNIKKKKYIHDKENYVQKVFQDIAVKEQVAENKSKKIMKGLRFFEENLGLRIIRYPDSHLKFTFTCIDEADIDREFSFHLTLVESKKDNTVLYEVFECNPQLPMLENIVKELNLSNNLRKFLCAVRREFQAAII</sequence>
<protein>
    <recommendedName>
        <fullName evidence="3 10">Kinetochore protein SPC25</fullName>
    </recommendedName>
</protein>
<dbReference type="CDD" id="cd23784">
    <property type="entry name" value="RWD_Spc25"/>
    <property type="match status" value="1"/>
</dbReference>
<keyword evidence="10" id="KW-0539">Nucleus</keyword>
<keyword evidence="10" id="KW-0995">Kinetochore</keyword>
<evidence type="ECO:0000313" key="13">
    <source>
        <dbReference type="Proteomes" id="UP001652625"/>
    </source>
</evidence>
<organism evidence="13 14">
    <name type="scientific">Hydra vulgaris</name>
    <name type="common">Hydra</name>
    <name type="synonym">Hydra attenuata</name>
    <dbReference type="NCBI Taxonomy" id="6087"/>
    <lineage>
        <taxon>Eukaryota</taxon>
        <taxon>Metazoa</taxon>
        <taxon>Cnidaria</taxon>
        <taxon>Hydrozoa</taxon>
        <taxon>Hydroidolina</taxon>
        <taxon>Anthoathecata</taxon>
        <taxon>Aplanulata</taxon>
        <taxon>Hydridae</taxon>
        <taxon>Hydra</taxon>
    </lineage>
</organism>
<dbReference type="Pfam" id="PF08234">
    <property type="entry name" value="Spindle_Spc25"/>
    <property type="match status" value="1"/>
</dbReference>
<dbReference type="GeneID" id="105843992"/>
<comment type="function">
    <text evidence="10">Acts as a component of the essential kinetochore-associated NDC80 complex, which is required for chromosome segregation and spindle checkpoint activity.</text>
</comment>
<feature type="domain" description="Chromosome segregation protein Spc25 C-terminal" evidence="12">
    <location>
        <begin position="138"/>
        <end position="211"/>
    </location>
</feature>
<accession>A0ABM4CV48</accession>
<keyword evidence="6 10" id="KW-0498">Mitosis</keyword>
<comment type="subunit">
    <text evidence="10">Component of the NDC80 complex.</text>
</comment>
<keyword evidence="13" id="KW-1185">Reference proteome</keyword>
<dbReference type="InterPro" id="IPR013255">
    <property type="entry name" value="Spc25_C"/>
</dbReference>
<keyword evidence="7 11" id="KW-0175">Coiled coil</keyword>
<keyword evidence="8 10" id="KW-0131">Cell cycle</keyword>
<comment type="similarity">
    <text evidence="2 10">Belongs to the SPC25 family.</text>
</comment>
<evidence type="ECO:0000256" key="10">
    <source>
        <dbReference type="RuleBase" id="RU367150"/>
    </source>
</evidence>
<evidence type="ECO:0000256" key="3">
    <source>
        <dbReference type="ARBA" id="ARBA00013692"/>
    </source>
</evidence>
<dbReference type="Gene3D" id="3.30.457.50">
    <property type="entry name" value="Chromosome segregation protein Spc25"/>
    <property type="match status" value="1"/>
</dbReference>
<evidence type="ECO:0000259" key="12">
    <source>
        <dbReference type="Pfam" id="PF08234"/>
    </source>
</evidence>
<evidence type="ECO:0000256" key="11">
    <source>
        <dbReference type="SAM" id="Coils"/>
    </source>
</evidence>
<comment type="subcellular location">
    <subcellularLocation>
        <location evidence="1">Chromosome</location>
        <location evidence="1">Centromere</location>
    </subcellularLocation>
    <subcellularLocation>
        <location evidence="10">Nucleus</location>
    </subcellularLocation>
    <subcellularLocation>
        <location evidence="10">Chromosome</location>
        <location evidence="10">Centromere</location>
        <location evidence="10">Kinetochore</location>
    </subcellularLocation>
</comment>
<evidence type="ECO:0000256" key="9">
    <source>
        <dbReference type="ARBA" id="ARBA00023328"/>
    </source>
</evidence>
<dbReference type="PANTHER" id="PTHR14281">
    <property type="entry name" value="KINETOCHORE PROTEIN SPC25-RELATED"/>
    <property type="match status" value="1"/>
</dbReference>
<evidence type="ECO:0000256" key="4">
    <source>
        <dbReference type="ARBA" id="ARBA00022454"/>
    </source>
</evidence>
<keyword evidence="4 10" id="KW-0158">Chromosome</keyword>
<name>A0ABM4CV48_HYDVU</name>
<dbReference type="RefSeq" id="XP_065665805.1">
    <property type="nucleotide sequence ID" value="XM_065809733.1"/>
</dbReference>
<evidence type="ECO:0000256" key="7">
    <source>
        <dbReference type="ARBA" id="ARBA00023054"/>
    </source>
</evidence>
<dbReference type="InterPro" id="IPR045143">
    <property type="entry name" value="Spc25"/>
</dbReference>
<evidence type="ECO:0000256" key="6">
    <source>
        <dbReference type="ARBA" id="ARBA00022776"/>
    </source>
</evidence>
<evidence type="ECO:0000256" key="5">
    <source>
        <dbReference type="ARBA" id="ARBA00022618"/>
    </source>
</evidence>
<dbReference type="PANTHER" id="PTHR14281:SF0">
    <property type="entry name" value="KINETOCHORE PROTEIN SPC25"/>
    <property type="match status" value="1"/>
</dbReference>
<feature type="coiled-coil region" evidence="11">
    <location>
        <begin position="20"/>
        <end position="82"/>
    </location>
</feature>
<evidence type="ECO:0000313" key="14">
    <source>
        <dbReference type="RefSeq" id="XP_065665805.1"/>
    </source>
</evidence>
<keyword evidence="5 10" id="KW-0132">Cell division</keyword>
<reference evidence="14" key="1">
    <citation type="submission" date="2025-08" db="UniProtKB">
        <authorList>
            <consortium name="RefSeq"/>
        </authorList>
    </citation>
    <scope>IDENTIFICATION</scope>
</reference>
<gene>
    <name evidence="14" type="primary">LOC105843992</name>
</gene>
<evidence type="ECO:0000256" key="8">
    <source>
        <dbReference type="ARBA" id="ARBA00023306"/>
    </source>
</evidence>